<keyword evidence="3" id="KW-1185">Reference proteome</keyword>
<accession>A0A927MEH3</accession>
<dbReference type="AlphaFoldDB" id="A0A927MEH3"/>
<evidence type="ECO:0000313" key="2">
    <source>
        <dbReference type="EMBL" id="MBE1490283.1"/>
    </source>
</evidence>
<evidence type="ECO:0000313" key="3">
    <source>
        <dbReference type="Proteomes" id="UP000649753"/>
    </source>
</evidence>
<organism evidence="2 3">
    <name type="scientific">Plantactinospora soyae</name>
    <dbReference type="NCBI Taxonomy" id="1544732"/>
    <lineage>
        <taxon>Bacteria</taxon>
        <taxon>Bacillati</taxon>
        <taxon>Actinomycetota</taxon>
        <taxon>Actinomycetes</taxon>
        <taxon>Micromonosporales</taxon>
        <taxon>Micromonosporaceae</taxon>
        <taxon>Plantactinospora</taxon>
    </lineage>
</organism>
<dbReference type="RefSeq" id="WP_192769605.1">
    <property type="nucleotide sequence ID" value="NZ_JADBEB010000001.1"/>
</dbReference>
<name>A0A927MEH3_9ACTN</name>
<proteinExistence type="predicted"/>
<sequence>MRFLFISTYPERPARMGPAWFPNKSDRSGTDRTSQRWRSSGTRHTDPAALIRRR</sequence>
<feature type="compositionally biased region" description="Basic and acidic residues" evidence="1">
    <location>
        <begin position="24"/>
        <end position="34"/>
    </location>
</feature>
<comment type="caution">
    <text evidence="2">The sequence shown here is derived from an EMBL/GenBank/DDBJ whole genome shotgun (WGS) entry which is preliminary data.</text>
</comment>
<reference evidence="2" key="1">
    <citation type="submission" date="2020-10" db="EMBL/GenBank/DDBJ databases">
        <title>Sequencing the genomes of 1000 actinobacteria strains.</title>
        <authorList>
            <person name="Klenk H.-P."/>
        </authorList>
    </citation>
    <scope>NUCLEOTIDE SEQUENCE</scope>
    <source>
        <strain evidence="2">DSM 46832</strain>
    </source>
</reference>
<feature type="region of interest" description="Disordered" evidence="1">
    <location>
        <begin position="1"/>
        <end position="54"/>
    </location>
</feature>
<gene>
    <name evidence="2" type="ORF">H4W31_005921</name>
</gene>
<dbReference type="Proteomes" id="UP000649753">
    <property type="component" value="Unassembled WGS sequence"/>
</dbReference>
<dbReference type="EMBL" id="JADBEB010000001">
    <property type="protein sequence ID" value="MBE1490283.1"/>
    <property type="molecule type" value="Genomic_DNA"/>
</dbReference>
<evidence type="ECO:0000256" key="1">
    <source>
        <dbReference type="SAM" id="MobiDB-lite"/>
    </source>
</evidence>
<protein>
    <submittedName>
        <fullName evidence="2">Uncharacterized protein</fullName>
    </submittedName>
</protein>